<dbReference type="Gene3D" id="1.10.8.1050">
    <property type="entry name" value="Antitoxin VbhA-like"/>
    <property type="match status" value="2"/>
</dbReference>
<evidence type="ECO:0000313" key="3">
    <source>
        <dbReference type="EMBL" id="GAA4153672.1"/>
    </source>
</evidence>
<name>A0ABP7ZCM7_9MICO</name>
<dbReference type="Proteomes" id="UP001415169">
    <property type="component" value="Unassembled WGS sequence"/>
</dbReference>
<dbReference type="InterPro" id="IPR033788">
    <property type="entry name" value="VbhA-like"/>
</dbReference>
<organism evidence="3 4">
    <name type="scientific">Gryllotalpicola daejeonensis</name>
    <dbReference type="NCBI Taxonomy" id="993087"/>
    <lineage>
        <taxon>Bacteria</taxon>
        <taxon>Bacillati</taxon>
        <taxon>Actinomycetota</taxon>
        <taxon>Actinomycetes</taxon>
        <taxon>Micrococcales</taxon>
        <taxon>Microbacteriaceae</taxon>
        <taxon>Gryllotalpicola</taxon>
    </lineage>
</organism>
<feature type="domain" description="Antitoxin VbhA" evidence="2">
    <location>
        <begin position="62"/>
        <end position="104"/>
    </location>
</feature>
<dbReference type="CDD" id="cd11586">
    <property type="entry name" value="VbhA_like"/>
    <property type="match status" value="2"/>
</dbReference>
<feature type="compositionally biased region" description="Basic and acidic residues" evidence="1">
    <location>
        <begin position="1"/>
        <end position="27"/>
    </location>
</feature>
<proteinExistence type="predicted"/>
<comment type="caution">
    <text evidence="3">The sequence shown here is derived from an EMBL/GenBank/DDBJ whole genome shotgun (WGS) entry which is preliminary data.</text>
</comment>
<dbReference type="EMBL" id="BAABBV010000001">
    <property type="protein sequence ID" value="GAA4153672.1"/>
    <property type="molecule type" value="Genomic_DNA"/>
</dbReference>
<keyword evidence="4" id="KW-1185">Reference proteome</keyword>
<feature type="region of interest" description="Disordered" evidence="1">
    <location>
        <begin position="1"/>
        <end position="33"/>
    </location>
</feature>
<evidence type="ECO:0000259" key="2">
    <source>
        <dbReference type="Pfam" id="PF18495"/>
    </source>
</evidence>
<evidence type="ECO:0000256" key="1">
    <source>
        <dbReference type="SAM" id="MobiDB-lite"/>
    </source>
</evidence>
<dbReference type="RefSeq" id="WP_344789720.1">
    <property type="nucleotide sequence ID" value="NZ_BAABBV010000001.1"/>
</dbReference>
<accession>A0ABP7ZCM7</accession>
<dbReference type="Pfam" id="PF18495">
    <property type="entry name" value="VbhA"/>
    <property type="match status" value="2"/>
</dbReference>
<feature type="domain" description="Antitoxin VbhA" evidence="2">
    <location>
        <begin position="12"/>
        <end position="57"/>
    </location>
</feature>
<reference evidence="3" key="2">
    <citation type="submission" date="2023-12" db="EMBL/GenBank/DDBJ databases">
        <authorList>
            <person name="Sun Q."/>
            <person name="Inoue M."/>
        </authorList>
    </citation>
    <scope>NUCLEOTIDE SEQUENCE</scope>
    <source>
        <strain evidence="3">JCM 17590</strain>
    </source>
</reference>
<gene>
    <name evidence="3" type="ORF">GCM10022286_00350</name>
</gene>
<reference evidence="3" key="1">
    <citation type="journal article" date="2014" name="Int. J. Syst. Evol. Microbiol.">
        <title>Complete genome of a new Firmicutes species belonging to the dominant human colonic microbiota ('Ruminococcus bicirculans') reveals two chromosomes and a selective capacity to utilize plant glucans.</title>
        <authorList>
            <consortium name="NISC Comparative Sequencing Program"/>
            <person name="Wegmann U."/>
            <person name="Louis P."/>
            <person name="Goesmann A."/>
            <person name="Henrissat B."/>
            <person name="Duncan S.H."/>
            <person name="Flint H.J."/>
        </authorList>
    </citation>
    <scope>NUCLEOTIDE SEQUENCE</scope>
    <source>
        <strain evidence="3">JCM 17590</strain>
    </source>
</reference>
<dbReference type="InterPro" id="IPR043038">
    <property type="entry name" value="VbhA_sf"/>
</dbReference>
<evidence type="ECO:0000313" key="4">
    <source>
        <dbReference type="Proteomes" id="UP001415169"/>
    </source>
</evidence>
<dbReference type="InterPro" id="IPR041535">
    <property type="entry name" value="VbhA"/>
</dbReference>
<sequence>MPKISDEERERRARSVAEAARSGELDGKPPLSPELRPLFDRYVEGEIGSAQLIEGVRRWHMLRQAIASWRLEGAELSEDLQGDLGAFARGELTPEQVVARTRARLGLPADD</sequence>
<protein>
    <recommendedName>
        <fullName evidence="2">Antitoxin VbhA domain-containing protein</fullName>
    </recommendedName>
</protein>